<reference evidence="2 3" key="1">
    <citation type="submission" date="2024-06" db="EMBL/GenBank/DDBJ databases">
        <title>Genomic Encyclopedia of Type Strains, Phase IV (KMG-IV): sequencing the most valuable type-strain genomes for metagenomic binning, comparative biology and taxonomic classification.</title>
        <authorList>
            <person name="Goeker M."/>
        </authorList>
    </citation>
    <scope>NUCLEOTIDE SEQUENCE [LARGE SCALE GENOMIC DNA]</scope>
    <source>
        <strain evidence="2 3">DSM 15349</strain>
    </source>
</reference>
<dbReference type="Pfam" id="PF16069">
    <property type="entry name" value="DUF4811"/>
    <property type="match status" value="1"/>
</dbReference>
<keyword evidence="3" id="KW-1185">Reference proteome</keyword>
<feature type="transmembrane region" description="Helical" evidence="1">
    <location>
        <begin position="25"/>
        <end position="45"/>
    </location>
</feature>
<accession>A0ABV2JP90</accession>
<keyword evidence="1" id="KW-0472">Membrane</keyword>
<dbReference type="RefSeq" id="WP_253365072.1">
    <property type="nucleotide sequence ID" value="NZ_JALJXU010000005.1"/>
</dbReference>
<dbReference type="InterPro" id="IPR032083">
    <property type="entry name" value="DUF4811"/>
</dbReference>
<dbReference type="Proteomes" id="UP001549055">
    <property type="component" value="Unassembled WGS sequence"/>
</dbReference>
<evidence type="ECO:0000256" key="1">
    <source>
        <dbReference type="SAM" id="Phobius"/>
    </source>
</evidence>
<evidence type="ECO:0008006" key="4">
    <source>
        <dbReference type="Google" id="ProtNLM"/>
    </source>
</evidence>
<organism evidence="2 3">
    <name type="scientific">Streptococcus gallinaceus</name>
    <dbReference type="NCBI Taxonomy" id="165758"/>
    <lineage>
        <taxon>Bacteria</taxon>
        <taxon>Bacillati</taxon>
        <taxon>Bacillota</taxon>
        <taxon>Bacilli</taxon>
        <taxon>Lactobacillales</taxon>
        <taxon>Streptococcaceae</taxon>
        <taxon>Streptococcus</taxon>
    </lineage>
</organism>
<protein>
    <recommendedName>
        <fullName evidence="4">DUF4811 domain-containing protein</fullName>
    </recommendedName>
</protein>
<proteinExistence type="predicted"/>
<dbReference type="EMBL" id="JBEPMK010000004">
    <property type="protein sequence ID" value="MET3644698.1"/>
    <property type="molecule type" value="Genomic_DNA"/>
</dbReference>
<evidence type="ECO:0000313" key="3">
    <source>
        <dbReference type="Proteomes" id="UP001549055"/>
    </source>
</evidence>
<sequence length="234" mass="25794">MIVLLIILATLATFASWMLISKPAIRVSLGILSLLALGGTIYLLTDHFVHHTGMKIVTTTTQKDLYSTGNTSAPYGFIVYKEIGTDSDNKVLVYRDAKDSADATAHFIPNTKKISEAVKKTSGYELADVKKAYVETTTKRYEWKSDWAKWLYGIGGEEGELVSQKTTAYLPQKTWMALTEDQANQLQDVVGKMKVQAAQHPEQAQAMMALAKSNPQTYAEKQIAAIKAALNIAE</sequence>
<keyword evidence="1" id="KW-1133">Transmembrane helix</keyword>
<comment type="caution">
    <text evidence="2">The sequence shown here is derived from an EMBL/GenBank/DDBJ whole genome shotgun (WGS) entry which is preliminary data.</text>
</comment>
<name>A0ABV2JP90_9STRE</name>
<gene>
    <name evidence="2" type="ORF">ABID27_001325</name>
</gene>
<evidence type="ECO:0000313" key="2">
    <source>
        <dbReference type="EMBL" id="MET3644698.1"/>
    </source>
</evidence>
<keyword evidence="1" id="KW-0812">Transmembrane</keyword>